<name>A0A2N7PLA9_9BACT</name>
<dbReference type="EMBL" id="PNIE01000010">
    <property type="protein sequence ID" value="PMP64395.1"/>
    <property type="molecule type" value="Genomic_DNA"/>
</dbReference>
<feature type="transmembrane region" description="Helical" evidence="1">
    <location>
        <begin position="6"/>
        <end position="26"/>
    </location>
</feature>
<keyword evidence="1" id="KW-0472">Membrane</keyword>
<gene>
    <name evidence="2" type="ORF">C0197_00635</name>
</gene>
<dbReference type="AlphaFoldDB" id="A0A2N7PLA9"/>
<dbReference type="Proteomes" id="UP000235731">
    <property type="component" value="Unassembled WGS sequence"/>
</dbReference>
<evidence type="ECO:0000313" key="3">
    <source>
        <dbReference type="Proteomes" id="UP000235731"/>
    </source>
</evidence>
<keyword evidence="1" id="KW-1133">Transmembrane helix</keyword>
<feature type="non-terminal residue" evidence="2">
    <location>
        <position position="245"/>
    </location>
</feature>
<organism evidence="2 3">
    <name type="scientific">Caldimicrobium thiodismutans</name>
    <dbReference type="NCBI Taxonomy" id="1653476"/>
    <lineage>
        <taxon>Bacteria</taxon>
        <taxon>Pseudomonadati</taxon>
        <taxon>Thermodesulfobacteriota</taxon>
        <taxon>Thermodesulfobacteria</taxon>
        <taxon>Thermodesulfobacteriales</taxon>
        <taxon>Thermodesulfobacteriaceae</taxon>
        <taxon>Caldimicrobium</taxon>
    </lineage>
</organism>
<evidence type="ECO:0000313" key="2">
    <source>
        <dbReference type="EMBL" id="PMP64395.1"/>
    </source>
</evidence>
<proteinExistence type="predicted"/>
<comment type="caution">
    <text evidence="2">The sequence shown here is derived from an EMBL/GenBank/DDBJ whole genome shotgun (WGS) entry which is preliminary data.</text>
</comment>
<sequence length="245" mass="27841">MPESKGFLVVKRIIFIFLVIILSLIYRETRHVSGGMSDYCYVPANISQTVPPNVLLIIDVSGSMRWCAYNPKRDRRDCCNSTGCGWTYREDEEGYFEPDAVYEYKRVSVGSKSNVYAWVKSSETTYDPCPERAYDINATKKYKGSCLNFHYMRRIDLVRWALTGGTLASCPTGVDVNNPQFNRCNPMAYNQPGNQTSCNGTGCLLKTYGGVYVFASWERITGTEGGILFQFKRFNPQPRVGLMEY</sequence>
<protein>
    <submittedName>
        <fullName evidence="2">Pilus assembly protein PilY</fullName>
    </submittedName>
</protein>
<reference evidence="2 3" key="1">
    <citation type="submission" date="2018-01" db="EMBL/GenBank/DDBJ databases">
        <title>Metagenomic assembled genomes from two thermal pools in the Uzon Caldera, Kamchatka, Russia.</title>
        <authorList>
            <person name="Wilkins L."/>
            <person name="Ettinger C."/>
        </authorList>
    </citation>
    <scope>NUCLEOTIDE SEQUENCE [LARGE SCALE GENOMIC DNA]</scope>
    <source>
        <strain evidence="2">ZAV-15</strain>
    </source>
</reference>
<accession>A0A2N7PLA9</accession>
<evidence type="ECO:0000256" key="1">
    <source>
        <dbReference type="SAM" id="Phobius"/>
    </source>
</evidence>
<keyword evidence="1" id="KW-0812">Transmembrane</keyword>